<dbReference type="EMBL" id="RDQH01000341">
    <property type="protein sequence ID" value="RXH73072.1"/>
    <property type="molecule type" value="Genomic_DNA"/>
</dbReference>
<evidence type="ECO:0000313" key="4">
    <source>
        <dbReference type="Proteomes" id="UP000290289"/>
    </source>
</evidence>
<evidence type="ECO:0000313" key="3">
    <source>
        <dbReference type="EMBL" id="RXH73072.1"/>
    </source>
</evidence>
<dbReference type="Gramene" id="mRNA:MD15G0037100">
    <property type="protein sequence ID" value="mRNA:MD15G0037100"/>
    <property type="gene ID" value="MD15G0037100"/>
</dbReference>
<feature type="region of interest" description="Disordered" evidence="1">
    <location>
        <begin position="670"/>
        <end position="705"/>
    </location>
</feature>
<keyword evidence="4" id="KW-1185">Reference proteome</keyword>
<dbReference type="PANTHER" id="PTHR46929">
    <property type="entry name" value="EXPRESSED PROTEIN"/>
    <property type="match status" value="1"/>
</dbReference>
<dbReference type="PANTHER" id="PTHR46929:SF28">
    <property type="entry name" value="MYB_SANT-LIKE DNA-BINDING DOMAIN PROTEIN"/>
    <property type="match status" value="1"/>
</dbReference>
<feature type="domain" description="Myb/SANT-like" evidence="2">
    <location>
        <begin position="180"/>
        <end position="274"/>
    </location>
</feature>
<dbReference type="Pfam" id="PF12776">
    <property type="entry name" value="Myb_DNA-bind_3"/>
    <property type="match status" value="4"/>
</dbReference>
<dbReference type="STRING" id="3750.A0A498HSW5"/>
<accession>A0A498HSW5</accession>
<dbReference type="KEGG" id="mdm:103442253"/>
<comment type="caution">
    <text evidence="3">The sequence shown here is derived from an EMBL/GenBank/DDBJ whole genome shotgun (WGS) entry which is preliminary data.</text>
</comment>
<protein>
    <recommendedName>
        <fullName evidence="2">Myb/SANT-like domain-containing protein</fullName>
    </recommendedName>
</protein>
<evidence type="ECO:0000256" key="1">
    <source>
        <dbReference type="SAM" id="MobiDB-lite"/>
    </source>
</evidence>
<feature type="region of interest" description="Disordered" evidence="1">
    <location>
        <begin position="148"/>
        <end position="177"/>
    </location>
</feature>
<gene>
    <name evidence="3" type="ORF">DVH24_012756</name>
</gene>
<dbReference type="Proteomes" id="UP000290289">
    <property type="component" value="Chromosome 15"/>
</dbReference>
<feature type="domain" description="Myb/SANT-like" evidence="2">
    <location>
        <begin position="343"/>
        <end position="437"/>
    </location>
</feature>
<organism evidence="3 4">
    <name type="scientific">Malus domestica</name>
    <name type="common">Apple</name>
    <name type="synonym">Pyrus malus</name>
    <dbReference type="NCBI Taxonomy" id="3750"/>
    <lineage>
        <taxon>Eukaryota</taxon>
        <taxon>Viridiplantae</taxon>
        <taxon>Streptophyta</taxon>
        <taxon>Embryophyta</taxon>
        <taxon>Tracheophyta</taxon>
        <taxon>Spermatophyta</taxon>
        <taxon>Magnoliopsida</taxon>
        <taxon>eudicotyledons</taxon>
        <taxon>Gunneridae</taxon>
        <taxon>Pentapetalae</taxon>
        <taxon>rosids</taxon>
        <taxon>fabids</taxon>
        <taxon>Rosales</taxon>
        <taxon>Rosaceae</taxon>
        <taxon>Amygdaloideae</taxon>
        <taxon>Maleae</taxon>
        <taxon>Malus</taxon>
    </lineage>
</organism>
<reference evidence="3 4" key="1">
    <citation type="submission" date="2018-10" db="EMBL/GenBank/DDBJ databases">
        <title>A high-quality apple genome assembly.</title>
        <authorList>
            <person name="Hu J."/>
        </authorList>
    </citation>
    <scope>NUCLEOTIDE SEQUENCE [LARGE SCALE GENOMIC DNA]</scope>
    <source>
        <strain evidence="4">cv. HFTH1</strain>
        <tissue evidence="3">Young leaf</tissue>
    </source>
</reference>
<name>A0A498HSW5_MALDO</name>
<feature type="domain" description="Myb/SANT-like" evidence="2">
    <location>
        <begin position="508"/>
        <end position="601"/>
    </location>
</feature>
<proteinExistence type="predicted"/>
<sequence length="777" mass="89597">MVCQTAAANSDRSRTYWTPTMERYFIDLMLEQLHRGARVGHTFNKQAWTEMLSVFNAQFGSHYDKDVLKSRYTTLWKQFNDVKNILGQNGFSWDESRQMVVADDYIWDAYIKVHPDARPYRTKPVLNFNELCLIYGYTTADGRYSRSSHDVDLDDEGQGVTTGDGMGSLAPSSSERPRTEWSLEMDQYFIDIMLEQVSIGNKPDNAFNKQAWTVMLAKFNEEFGPQHSLRVLRHRYKKLLKYYSDATILLRQKDFSWDETQHMIVADDEVWDAYTKVRPHARTYKTKALPNLFSMSLLFTTECDLGTDNHLHLQKNLDDTSHVKAGEGKGSQTPNVSERSRTYWTPIMDRYLLELLQDQVHRGNKLGQTFITQAWNDMVVSFNVRFKSHHDKDVLKNRFKHWRKQYNDIKILLKHGGFSWDESREMVTAEDSVWDGYIKNHPDARSYRVKTIPGYNKLRVIFEEETYDGRYSRLAFNSDPSGELADLMTGAEKNDTPYIPVLPLPIDWTPTMDRYFIDLMIDQLHSGNKINHTFNEQAWAQMLESFNMKFGIQCDKHALEDRYACLVKQHDCISSILTHAGFMWDETQQMITAEDDIWEAYIKEHPDAISYRNAFLGGYSDLSKICVNRELDGKFSGQGVGMQAGPIVFEIEMNGASGDLQLLAEDVEISDQQRKRPTLTPPNPGRSKKAQKTGKDTQKAPTEMVGGVTKLADNKEKNNCTSIEKAIDALQALPGMDDELMLDACDLLEDERKAKTFLALDGALRKKWLLRKLRPRS</sequence>
<dbReference type="OrthoDB" id="1848055at2759"/>
<dbReference type="InterPro" id="IPR024752">
    <property type="entry name" value="Myb/SANT-like_dom"/>
</dbReference>
<feature type="domain" description="Myb/SANT-like" evidence="2">
    <location>
        <begin position="16"/>
        <end position="110"/>
    </location>
</feature>
<dbReference type="AlphaFoldDB" id="A0A498HSW5"/>
<evidence type="ECO:0000259" key="2">
    <source>
        <dbReference type="Pfam" id="PF12776"/>
    </source>
</evidence>